<keyword evidence="5" id="KW-0539">Nucleus</keyword>
<dbReference type="PANTHER" id="PTHR23043:SF17">
    <property type="entry name" value="PROTEIN SIMILAR"/>
    <property type="match status" value="1"/>
</dbReference>
<gene>
    <name evidence="9" type="primary">LOC118413579</name>
</gene>
<dbReference type="PANTHER" id="PTHR23043">
    <property type="entry name" value="HYPOXIA-INDUCIBLE FACTOR 1 ALPHA"/>
    <property type="match status" value="1"/>
</dbReference>
<feature type="region of interest" description="Disordered" evidence="6">
    <location>
        <begin position="16"/>
        <end position="35"/>
    </location>
</feature>
<dbReference type="Gene3D" id="3.30.450.20">
    <property type="entry name" value="PAS domain"/>
    <property type="match status" value="2"/>
</dbReference>
<dbReference type="OrthoDB" id="6099906at2759"/>
<dbReference type="GO" id="GO:0005667">
    <property type="term" value="C:transcription regulator complex"/>
    <property type="evidence" value="ECO:0000318"/>
    <property type="project" value="GO_Central"/>
</dbReference>
<evidence type="ECO:0000313" key="9">
    <source>
        <dbReference type="RefSeq" id="XP_035672999.1"/>
    </source>
</evidence>
<dbReference type="InterPro" id="IPR000014">
    <property type="entry name" value="PAS"/>
</dbReference>
<feature type="region of interest" description="Disordered" evidence="6">
    <location>
        <begin position="88"/>
        <end position="121"/>
    </location>
</feature>
<keyword evidence="2" id="KW-0805">Transcription regulation</keyword>
<feature type="domain" description="PAS" evidence="7">
    <location>
        <begin position="375"/>
        <end position="426"/>
    </location>
</feature>
<dbReference type="Proteomes" id="UP000001554">
    <property type="component" value="Chromosome 4"/>
</dbReference>
<comment type="subcellular location">
    <subcellularLocation>
        <location evidence="1">Nucleus</location>
    </subcellularLocation>
</comment>
<dbReference type="KEGG" id="bfo:118413579"/>
<reference evidence="9" key="2">
    <citation type="submission" date="2025-08" db="UniProtKB">
        <authorList>
            <consortium name="RefSeq"/>
        </authorList>
    </citation>
    <scope>IDENTIFICATION</scope>
    <source>
        <strain evidence="9">S238N-H82</strain>
        <tissue evidence="9">Testes</tissue>
    </source>
</reference>
<dbReference type="GO" id="GO:0000981">
    <property type="term" value="F:DNA-binding transcription factor activity, RNA polymerase II-specific"/>
    <property type="evidence" value="ECO:0000318"/>
    <property type="project" value="GO_Central"/>
</dbReference>
<dbReference type="RefSeq" id="XP_035672999.1">
    <property type="nucleotide sequence ID" value="XM_035817106.1"/>
</dbReference>
<evidence type="ECO:0000256" key="4">
    <source>
        <dbReference type="ARBA" id="ARBA00023163"/>
    </source>
</evidence>
<dbReference type="Pfam" id="PF08447">
    <property type="entry name" value="PAS_3"/>
    <property type="match status" value="1"/>
</dbReference>
<keyword evidence="4" id="KW-0804">Transcription</keyword>
<dbReference type="SMART" id="SM00091">
    <property type="entry name" value="PAS"/>
    <property type="match status" value="2"/>
</dbReference>
<evidence type="ECO:0000256" key="2">
    <source>
        <dbReference type="ARBA" id="ARBA00023015"/>
    </source>
</evidence>
<evidence type="ECO:0000313" key="8">
    <source>
        <dbReference type="Proteomes" id="UP000001554"/>
    </source>
</evidence>
<name>A0A9J7KYT4_BRAFL</name>
<reference evidence="8" key="1">
    <citation type="journal article" date="2020" name="Nat. Ecol. Evol.">
        <title>Deeply conserved synteny resolves early events in vertebrate evolution.</title>
        <authorList>
            <person name="Simakov O."/>
            <person name="Marletaz F."/>
            <person name="Yue J.X."/>
            <person name="O'Connell B."/>
            <person name="Jenkins J."/>
            <person name="Brandt A."/>
            <person name="Calef R."/>
            <person name="Tung C.H."/>
            <person name="Huang T.K."/>
            <person name="Schmutz J."/>
            <person name="Satoh N."/>
            <person name="Yu J.K."/>
            <person name="Putnam N.H."/>
            <person name="Green R.E."/>
            <person name="Rokhsar D.S."/>
        </authorList>
    </citation>
    <scope>NUCLEOTIDE SEQUENCE [LARGE SCALE GENOMIC DNA]</scope>
    <source>
        <strain evidence="8">S238N-H82</strain>
    </source>
</reference>
<feature type="region of interest" description="Disordered" evidence="6">
    <location>
        <begin position="549"/>
        <end position="591"/>
    </location>
</feature>
<feature type="compositionally biased region" description="Low complexity" evidence="6">
    <location>
        <begin position="273"/>
        <end position="286"/>
    </location>
</feature>
<dbReference type="SUPFAM" id="SSF55785">
    <property type="entry name" value="PYP-like sensor domain (PAS domain)"/>
    <property type="match status" value="2"/>
</dbReference>
<proteinExistence type="predicted"/>
<feature type="region of interest" description="Disordered" evidence="6">
    <location>
        <begin position="658"/>
        <end position="683"/>
    </location>
</feature>
<dbReference type="GO" id="GO:0005634">
    <property type="term" value="C:nucleus"/>
    <property type="evidence" value="ECO:0000318"/>
    <property type="project" value="GO_Central"/>
</dbReference>
<organism evidence="8 9">
    <name type="scientific">Branchiostoma floridae</name>
    <name type="common">Florida lancelet</name>
    <name type="synonym">Amphioxus</name>
    <dbReference type="NCBI Taxonomy" id="7739"/>
    <lineage>
        <taxon>Eukaryota</taxon>
        <taxon>Metazoa</taxon>
        <taxon>Chordata</taxon>
        <taxon>Cephalochordata</taxon>
        <taxon>Leptocardii</taxon>
        <taxon>Amphioxiformes</taxon>
        <taxon>Branchiostomatidae</taxon>
        <taxon>Branchiostoma</taxon>
    </lineage>
</organism>
<dbReference type="CDD" id="cd00130">
    <property type="entry name" value="PAS"/>
    <property type="match status" value="2"/>
</dbReference>
<feature type="region of interest" description="Disordered" evidence="6">
    <location>
        <begin position="254"/>
        <end position="293"/>
    </location>
</feature>
<dbReference type="InterPro" id="IPR035965">
    <property type="entry name" value="PAS-like_dom_sf"/>
</dbReference>
<protein>
    <submittedName>
        <fullName evidence="9">Aryl hydrocarbon receptor nuclear translocator homolog</fullName>
    </submittedName>
</protein>
<keyword evidence="9" id="KW-0675">Receptor</keyword>
<feature type="domain" description="PAS" evidence="7">
    <location>
        <begin position="196"/>
        <end position="245"/>
    </location>
</feature>
<evidence type="ECO:0000256" key="6">
    <source>
        <dbReference type="SAM" id="MobiDB-lite"/>
    </source>
</evidence>
<evidence type="ECO:0000256" key="3">
    <source>
        <dbReference type="ARBA" id="ARBA00023125"/>
    </source>
</evidence>
<dbReference type="GO" id="GO:0006357">
    <property type="term" value="P:regulation of transcription by RNA polymerase II"/>
    <property type="evidence" value="ECO:0000318"/>
    <property type="project" value="GO_Central"/>
</dbReference>
<keyword evidence="8" id="KW-1185">Reference proteome</keyword>
<dbReference type="PROSITE" id="PS50112">
    <property type="entry name" value="PAS"/>
    <property type="match status" value="2"/>
</dbReference>
<feature type="compositionally biased region" description="Basic and acidic residues" evidence="6">
    <location>
        <begin position="88"/>
        <end position="112"/>
    </location>
</feature>
<sequence>MEGDPRKGHVAFCSRSATQQKAKVDPSFKSKRYRDKHREQIKAMEALLPVDRATLQRKLDSQTVFRLVIAYFRTKIFFQAAGFSRHDTAVPPTDRENDASSSRAVEENKRTTQDGAEDTGCSKTDVYVGEEHTIQVDVPCISFVVTYTHYMVIYTDCGRVLLSVRSAPRTVSSYACMMYSRTIQKQDSDTGTRLPMVVTSDGTILYVSSNISATIGFSQVDLLHRCIYGIVHPDDHHDLKSVLEQRFTACSTADKKPEGVLDQRPTSTEKSSVKQGTSSSSDAQSDVQDHPTADAVEADNSKEVSFLCRLKCFNGTSTGYVKVHCTGRMRSFPEKVKPTSRTSAQIAFVVCRPYVLLTTDPCGDTRQNAFWSKHDIDFKIKALHDRVSEILEYDPGELEGTSFYSLVHPDDLATCYECHKSLLDNSDVQSMYFRALKKDHAAVWLHSRGKVVLKNSRKSIVFSHCPGGGLLFSPQGALLRRRYGTEDLLRAMHAGTALQYPYEAMPADDIDYSPCGHSSGKSLRRRRCTPGDVYGGLKDEFSVSLHSPHGACPSSMHSGSDRDSSSPASNPSSRKRPRKDSRRCDDVPSMNTNQYFANTYPHVFPFYYPMTDGYIHRVGNPEQTDKNSYPRVGHGWEHVNRLVGNPYCDFSSSEFHNPLPSPPPSPRPVWNGTHQGGPAMSNSAQNYYSAHTASYPTYGNGICHSPASSVYTGQPFGSCQAYQPVQDDRWRRNGCWTPQTVMPSTPPNPLYKHTDMPSSTVHYLSRNNQAPCSSTVTSSNQDSLTDPERAGATTWYDCISQVSPQMEETSNMQELQPGTSSCMYEGKGYTPKDHVATVSYPKWTAEATCRQSDFSSDGNMAVTTKHAQYDSQYFGLREMDMRVPTAGGFLGYLYS</sequence>
<dbReference type="InterPro" id="IPR013655">
    <property type="entry name" value="PAS_fold_3"/>
</dbReference>
<dbReference type="GO" id="GO:0071456">
    <property type="term" value="P:cellular response to hypoxia"/>
    <property type="evidence" value="ECO:0000318"/>
    <property type="project" value="GO_Central"/>
</dbReference>
<accession>A0A9J7KYT4</accession>
<dbReference type="GeneID" id="118413579"/>
<dbReference type="GO" id="GO:0000977">
    <property type="term" value="F:RNA polymerase II transcription regulatory region sequence-specific DNA binding"/>
    <property type="evidence" value="ECO:0000318"/>
    <property type="project" value="GO_Central"/>
</dbReference>
<dbReference type="GO" id="GO:0032364">
    <property type="term" value="P:intracellular oxygen homeostasis"/>
    <property type="evidence" value="ECO:0000318"/>
    <property type="project" value="GO_Central"/>
</dbReference>
<evidence type="ECO:0000259" key="7">
    <source>
        <dbReference type="PROSITE" id="PS50112"/>
    </source>
</evidence>
<dbReference type="AlphaFoldDB" id="A0A9J7KYT4"/>
<evidence type="ECO:0000256" key="1">
    <source>
        <dbReference type="ARBA" id="ARBA00004123"/>
    </source>
</evidence>
<keyword evidence="3" id="KW-0238">DNA-binding</keyword>
<evidence type="ECO:0000256" key="5">
    <source>
        <dbReference type="ARBA" id="ARBA00023242"/>
    </source>
</evidence>